<accession>A0A916ZZC1</accession>
<keyword evidence="2" id="KW-1185">Reference proteome</keyword>
<evidence type="ECO:0000313" key="1">
    <source>
        <dbReference type="EMBL" id="GGE19927.1"/>
    </source>
</evidence>
<proteinExistence type="predicted"/>
<dbReference type="RefSeq" id="WP_188912361.1">
    <property type="nucleotide sequence ID" value="NZ_BMIQ01000009.1"/>
</dbReference>
<evidence type="ECO:0000313" key="2">
    <source>
        <dbReference type="Proteomes" id="UP000644699"/>
    </source>
</evidence>
<organism evidence="1 2">
    <name type="scientific">Aureimonas endophytica</name>
    <dbReference type="NCBI Taxonomy" id="2027858"/>
    <lineage>
        <taxon>Bacteria</taxon>
        <taxon>Pseudomonadati</taxon>
        <taxon>Pseudomonadota</taxon>
        <taxon>Alphaproteobacteria</taxon>
        <taxon>Hyphomicrobiales</taxon>
        <taxon>Aurantimonadaceae</taxon>
        <taxon>Aureimonas</taxon>
    </lineage>
</organism>
<gene>
    <name evidence="1" type="ORF">GCM10011390_43980</name>
</gene>
<reference evidence="1" key="2">
    <citation type="submission" date="2020-09" db="EMBL/GenBank/DDBJ databases">
        <authorList>
            <person name="Sun Q."/>
            <person name="Zhou Y."/>
        </authorList>
    </citation>
    <scope>NUCLEOTIDE SEQUENCE</scope>
    <source>
        <strain evidence="1">CGMCC 1.15367</strain>
    </source>
</reference>
<protein>
    <submittedName>
        <fullName evidence="1">Uncharacterized protein</fullName>
    </submittedName>
</protein>
<dbReference type="EMBL" id="BMIQ01000009">
    <property type="protein sequence ID" value="GGE19927.1"/>
    <property type="molecule type" value="Genomic_DNA"/>
</dbReference>
<dbReference type="Proteomes" id="UP000644699">
    <property type="component" value="Unassembled WGS sequence"/>
</dbReference>
<comment type="caution">
    <text evidence="1">The sequence shown here is derived from an EMBL/GenBank/DDBJ whole genome shotgun (WGS) entry which is preliminary data.</text>
</comment>
<name>A0A916ZZC1_9HYPH</name>
<dbReference type="AlphaFoldDB" id="A0A916ZZC1"/>
<sequence length="87" mass="9626">MTMPGEGLPWRERVFVTIAEAASILARSDDWIRDRIGEGRLDGRRLTRGGPVVVTVSSVVEIADQAERVVRAPTISRPQLRLVSSRS</sequence>
<reference evidence="1" key="1">
    <citation type="journal article" date="2014" name="Int. J. Syst. Evol. Microbiol.">
        <title>Complete genome sequence of Corynebacterium casei LMG S-19264T (=DSM 44701T), isolated from a smear-ripened cheese.</title>
        <authorList>
            <consortium name="US DOE Joint Genome Institute (JGI-PGF)"/>
            <person name="Walter F."/>
            <person name="Albersmeier A."/>
            <person name="Kalinowski J."/>
            <person name="Ruckert C."/>
        </authorList>
    </citation>
    <scope>NUCLEOTIDE SEQUENCE</scope>
    <source>
        <strain evidence="1">CGMCC 1.15367</strain>
    </source>
</reference>